<evidence type="ECO:0000256" key="2">
    <source>
        <dbReference type="ARBA" id="ARBA00022617"/>
    </source>
</evidence>
<dbReference type="SUPFAM" id="SSF56014">
    <property type="entry name" value="Nitrite and sulphite reductase 4Fe-4S domain-like"/>
    <property type="match status" value="1"/>
</dbReference>
<dbReference type="AlphaFoldDB" id="A0A4R1CHN0"/>
<dbReference type="Pfam" id="PF03460">
    <property type="entry name" value="NIR_SIR_ferr"/>
    <property type="match status" value="1"/>
</dbReference>
<dbReference type="Gene3D" id="3.90.480.10">
    <property type="entry name" value="Sulfite Reductase Hemoprotein,Domain 2"/>
    <property type="match status" value="1"/>
</dbReference>
<evidence type="ECO:0000256" key="4">
    <source>
        <dbReference type="ARBA" id="ARBA00023002"/>
    </source>
</evidence>
<dbReference type="InterPro" id="IPR005117">
    <property type="entry name" value="NiRdtase/SiRdtase_haem-b_fer"/>
</dbReference>
<dbReference type="GO" id="GO:0016491">
    <property type="term" value="F:oxidoreductase activity"/>
    <property type="evidence" value="ECO:0007669"/>
    <property type="project" value="UniProtKB-KW"/>
</dbReference>
<dbReference type="InterPro" id="IPR036136">
    <property type="entry name" value="Nit/Sulf_reduc_fer-like_dom_sf"/>
</dbReference>
<protein>
    <recommendedName>
        <fullName evidence="8">Nitrite/Sulfite reductase ferredoxin-like domain-containing protein</fullName>
    </recommendedName>
</protein>
<organism evidence="9 10">
    <name type="scientific">Nocardioides jejuensis</name>
    <dbReference type="NCBI Taxonomy" id="2502782"/>
    <lineage>
        <taxon>Bacteria</taxon>
        <taxon>Bacillati</taxon>
        <taxon>Actinomycetota</taxon>
        <taxon>Actinomycetes</taxon>
        <taxon>Propionibacteriales</taxon>
        <taxon>Nocardioidaceae</taxon>
        <taxon>Nocardioides</taxon>
    </lineage>
</organism>
<evidence type="ECO:0000256" key="6">
    <source>
        <dbReference type="ARBA" id="ARBA00023014"/>
    </source>
</evidence>
<keyword evidence="1" id="KW-0004">4Fe-4S</keyword>
<name>A0A4R1CHN0_9ACTN</name>
<dbReference type="OrthoDB" id="105450at2"/>
<evidence type="ECO:0000256" key="3">
    <source>
        <dbReference type="ARBA" id="ARBA00022723"/>
    </source>
</evidence>
<feature type="region of interest" description="Disordered" evidence="7">
    <location>
        <begin position="1"/>
        <end position="23"/>
    </location>
</feature>
<keyword evidence="2" id="KW-0349">Heme</keyword>
<reference evidence="9 10" key="1">
    <citation type="submission" date="2019-03" db="EMBL/GenBank/DDBJ databases">
        <authorList>
            <person name="Kim M.K.M."/>
        </authorList>
    </citation>
    <scope>NUCLEOTIDE SEQUENCE [LARGE SCALE GENOMIC DNA]</scope>
    <source>
        <strain evidence="9 10">18JY15-6</strain>
    </source>
</reference>
<keyword evidence="4" id="KW-0560">Oxidoreductase</keyword>
<dbReference type="InterPro" id="IPR045854">
    <property type="entry name" value="NO2/SO3_Rdtase_4Fe4S_sf"/>
</dbReference>
<evidence type="ECO:0000313" key="10">
    <source>
        <dbReference type="Proteomes" id="UP000295453"/>
    </source>
</evidence>
<comment type="caution">
    <text evidence="9">The sequence shown here is derived from an EMBL/GenBank/DDBJ whole genome shotgun (WGS) entry which is preliminary data.</text>
</comment>
<proteinExistence type="predicted"/>
<keyword evidence="6" id="KW-0411">Iron-sulfur</keyword>
<dbReference type="EMBL" id="SJZJ01000008">
    <property type="protein sequence ID" value="TCJ29438.1"/>
    <property type="molecule type" value="Genomic_DNA"/>
</dbReference>
<sequence length="417" mass="43011">MRTEVGPGRPNAYPSGVPRASADDRCPGAVRLHEAADGFVGRVRIPGGRISPSQLGALASLAATLGDGHLYLTSRGNVQLRGLSSGCGQDLADGLYAAGLLPSLTHDRVRNVVASPLGGLTGHPATDEVLHEFDEALLEDPGLVALSGRFLFGIDNGTGDVLALAPDVAVVLPVDGTVTGWTAGTDVARLAIAGELTAVTAPVDLAADLLIGAAHRFLALRAEHAPNAWRAKELPAEARAELAPGRPGPQLDNPLEPLDARHDLREVTRTPSPVGLGRVAVDDVVRGVVAGAPLGSAPAEAWLTIAGLMSHEVPGSIRFTPWRSVVLIDPAPDAESLLREHGFLLDDTDPLATVTACIGKPGCGKALADVRADAPALAAAHPGVRLHLSGCDRRCGHPTTPHLSAVADGTSYTLEQH</sequence>
<dbReference type="InterPro" id="IPR051329">
    <property type="entry name" value="NIR_SIR_4Fe-4S"/>
</dbReference>
<keyword evidence="5" id="KW-0408">Iron</keyword>
<evidence type="ECO:0000259" key="8">
    <source>
        <dbReference type="Pfam" id="PF03460"/>
    </source>
</evidence>
<accession>A0A4R1CHN0</accession>
<dbReference type="GO" id="GO:0051539">
    <property type="term" value="F:4 iron, 4 sulfur cluster binding"/>
    <property type="evidence" value="ECO:0007669"/>
    <property type="project" value="UniProtKB-KW"/>
</dbReference>
<evidence type="ECO:0000256" key="7">
    <source>
        <dbReference type="SAM" id="MobiDB-lite"/>
    </source>
</evidence>
<evidence type="ECO:0000313" key="9">
    <source>
        <dbReference type="EMBL" id="TCJ29438.1"/>
    </source>
</evidence>
<dbReference type="SUPFAM" id="SSF55124">
    <property type="entry name" value="Nitrite/Sulfite reductase N-terminal domain-like"/>
    <property type="match status" value="2"/>
</dbReference>
<dbReference type="GO" id="GO:0046872">
    <property type="term" value="F:metal ion binding"/>
    <property type="evidence" value="ECO:0007669"/>
    <property type="project" value="UniProtKB-KW"/>
</dbReference>
<dbReference type="PANTHER" id="PTHR32439:SF9">
    <property type="entry name" value="BLR3264 PROTEIN"/>
    <property type="match status" value="1"/>
</dbReference>
<evidence type="ECO:0000256" key="1">
    <source>
        <dbReference type="ARBA" id="ARBA00022485"/>
    </source>
</evidence>
<dbReference type="Gene3D" id="3.30.413.10">
    <property type="entry name" value="Sulfite Reductase Hemoprotein, domain 1"/>
    <property type="match status" value="2"/>
</dbReference>
<keyword evidence="3" id="KW-0479">Metal-binding</keyword>
<keyword evidence="10" id="KW-1185">Reference proteome</keyword>
<dbReference type="Proteomes" id="UP000295453">
    <property type="component" value="Unassembled WGS sequence"/>
</dbReference>
<gene>
    <name evidence="9" type="ORF">EPD65_06870</name>
</gene>
<feature type="domain" description="Nitrite/Sulfite reductase ferredoxin-like" evidence="8">
    <location>
        <begin position="36"/>
        <end position="84"/>
    </location>
</feature>
<dbReference type="PANTHER" id="PTHR32439">
    <property type="entry name" value="FERREDOXIN--NITRITE REDUCTASE, CHLOROPLASTIC"/>
    <property type="match status" value="1"/>
</dbReference>
<evidence type="ECO:0000256" key="5">
    <source>
        <dbReference type="ARBA" id="ARBA00023004"/>
    </source>
</evidence>